<protein>
    <recommendedName>
        <fullName evidence="4">Secreted protein</fullName>
    </recommendedName>
</protein>
<organism evidence="2 3">
    <name type="scientific">Ditylenchus destructor</name>
    <dbReference type="NCBI Taxonomy" id="166010"/>
    <lineage>
        <taxon>Eukaryota</taxon>
        <taxon>Metazoa</taxon>
        <taxon>Ecdysozoa</taxon>
        <taxon>Nematoda</taxon>
        <taxon>Chromadorea</taxon>
        <taxon>Rhabditida</taxon>
        <taxon>Tylenchina</taxon>
        <taxon>Tylenchomorpha</taxon>
        <taxon>Sphaerularioidea</taxon>
        <taxon>Anguinidae</taxon>
        <taxon>Anguininae</taxon>
        <taxon>Ditylenchus</taxon>
    </lineage>
</organism>
<sequence length="128" mass="12994">MKQLFEIAFCAITCLLMTINVNAICELVAGACSASVSVSGDCVIVSGYSESPIDTGGSVTVCANGFPAVISNDFNGCVSLLNGRFCGQMTLSAQILPPLALCVTANGAADGEGQAIDQCMAVPMSMSK</sequence>
<dbReference type="AlphaFoldDB" id="A0AAD4MS51"/>
<feature type="signal peptide" evidence="1">
    <location>
        <begin position="1"/>
        <end position="23"/>
    </location>
</feature>
<evidence type="ECO:0000313" key="2">
    <source>
        <dbReference type="EMBL" id="KAI1702415.1"/>
    </source>
</evidence>
<keyword evidence="1" id="KW-0732">Signal</keyword>
<name>A0AAD4MS51_9BILA</name>
<gene>
    <name evidence="2" type="ORF">DdX_15508</name>
</gene>
<proteinExistence type="predicted"/>
<comment type="caution">
    <text evidence="2">The sequence shown here is derived from an EMBL/GenBank/DDBJ whole genome shotgun (WGS) entry which is preliminary data.</text>
</comment>
<keyword evidence="3" id="KW-1185">Reference proteome</keyword>
<evidence type="ECO:0000313" key="3">
    <source>
        <dbReference type="Proteomes" id="UP001201812"/>
    </source>
</evidence>
<dbReference type="Proteomes" id="UP001201812">
    <property type="component" value="Unassembled WGS sequence"/>
</dbReference>
<dbReference type="EMBL" id="JAKKPZ010000099">
    <property type="protein sequence ID" value="KAI1702415.1"/>
    <property type="molecule type" value="Genomic_DNA"/>
</dbReference>
<evidence type="ECO:0000256" key="1">
    <source>
        <dbReference type="SAM" id="SignalP"/>
    </source>
</evidence>
<accession>A0AAD4MS51</accession>
<feature type="chain" id="PRO_5041948728" description="Secreted protein" evidence="1">
    <location>
        <begin position="24"/>
        <end position="128"/>
    </location>
</feature>
<reference evidence="2" key="1">
    <citation type="submission" date="2022-01" db="EMBL/GenBank/DDBJ databases">
        <title>Genome Sequence Resource for Two Populations of Ditylenchus destructor, the Migratory Endoparasitic Phytonematode.</title>
        <authorList>
            <person name="Zhang H."/>
            <person name="Lin R."/>
            <person name="Xie B."/>
        </authorList>
    </citation>
    <scope>NUCLEOTIDE SEQUENCE</scope>
    <source>
        <strain evidence="2">BazhouSP</strain>
    </source>
</reference>
<evidence type="ECO:0008006" key="4">
    <source>
        <dbReference type="Google" id="ProtNLM"/>
    </source>
</evidence>